<dbReference type="GO" id="GO:0005524">
    <property type="term" value="F:ATP binding"/>
    <property type="evidence" value="ECO:0007669"/>
    <property type="project" value="UniProtKB-KW"/>
</dbReference>
<evidence type="ECO:0000313" key="1">
    <source>
        <dbReference type="EMBL" id="MBS2210703.1"/>
    </source>
</evidence>
<organism evidence="1 2">
    <name type="scientific">Carboxylicivirga mesophila</name>
    <dbReference type="NCBI Taxonomy" id="1166478"/>
    <lineage>
        <taxon>Bacteria</taxon>
        <taxon>Pseudomonadati</taxon>
        <taxon>Bacteroidota</taxon>
        <taxon>Bacteroidia</taxon>
        <taxon>Marinilabiliales</taxon>
        <taxon>Marinilabiliaceae</taxon>
        <taxon>Carboxylicivirga</taxon>
    </lineage>
</organism>
<name>A0ABS5K6T8_9BACT</name>
<dbReference type="SUPFAM" id="SSF52540">
    <property type="entry name" value="P-loop containing nucleoside triphosphate hydrolases"/>
    <property type="match status" value="1"/>
</dbReference>
<comment type="caution">
    <text evidence="1">The sequence shown here is derived from an EMBL/GenBank/DDBJ whole genome shotgun (WGS) entry which is preliminary data.</text>
</comment>
<reference evidence="1 2" key="1">
    <citation type="journal article" date="2014" name="Int. J. Syst. Evol. Microbiol.">
        <title>Carboxylicivirga gen. nov. in the family Marinilabiliaceae with two novel species, Carboxylicivirga mesophila sp. nov. and Carboxylicivirga taeanensis sp. nov., and reclassification of Cytophaga fermentans as Saccharicrinis fermentans gen. nov., comb. nov.</title>
        <authorList>
            <person name="Yang S.H."/>
            <person name="Seo H.S."/>
            <person name="Woo J.H."/>
            <person name="Oh H.M."/>
            <person name="Jang H."/>
            <person name="Lee J.H."/>
            <person name="Kim S.J."/>
            <person name="Kwon K.K."/>
        </authorList>
    </citation>
    <scope>NUCLEOTIDE SEQUENCE [LARGE SCALE GENOMIC DNA]</scope>
    <source>
        <strain evidence="1 2">JCM 18290</strain>
    </source>
</reference>
<accession>A0ABS5K6T8</accession>
<dbReference type="Gene3D" id="3.40.50.300">
    <property type="entry name" value="P-loop containing nucleotide triphosphate hydrolases"/>
    <property type="match status" value="1"/>
</dbReference>
<keyword evidence="1" id="KW-0067">ATP-binding</keyword>
<dbReference type="Proteomes" id="UP000721861">
    <property type="component" value="Unassembled WGS sequence"/>
</dbReference>
<dbReference type="RefSeq" id="WP_212226220.1">
    <property type="nucleotide sequence ID" value="NZ_JAGUCN010000004.1"/>
</dbReference>
<keyword evidence="1" id="KW-0547">Nucleotide-binding</keyword>
<dbReference type="InterPro" id="IPR027417">
    <property type="entry name" value="P-loop_NTPase"/>
</dbReference>
<dbReference type="EMBL" id="JAGUCN010000004">
    <property type="protein sequence ID" value="MBS2210703.1"/>
    <property type="molecule type" value="Genomic_DNA"/>
</dbReference>
<proteinExistence type="predicted"/>
<keyword evidence="2" id="KW-1185">Reference proteome</keyword>
<evidence type="ECO:0000313" key="2">
    <source>
        <dbReference type="Proteomes" id="UP000721861"/>
    </source>
</evidence>
<gene>
    <name evidence="1" type="ORF">KEM09_04780</name>
</gene>
<sequence length="221" mass="25613">MANPSNTIRWQQDGWIHYSFSASLAWIEAAGKQRYGAHFSLQEKDHPILYKLLIYAIGDKDNMAKQGLNPDKGLLVSGPVGCGKTSLMQLVNYFFPPRQRFTMLSARHLSFSFIRQGYQVLHKYTEGSYQFQFGCYQPKTYCFDDIGIERPVHYFGNECNVMGEILLSRYDHFVQKKMMTHLTTNLSASELEGLYGNRLRSRMREMFNLVSFDRSSGDKRQ</sequence>
<protein>
    <submittedName>
        <fullName evidence="1">ATP-binding protein</fullName>
    </submittedName>
</protein>